<accession>A0A061H586</accession>
<feature type="region of interest" description="Disordered" evidence="1">
    <location>
        <begin position="1"/>
        <end position="269"/>
    </location>
</feature>
<dbReference type="KEGG" id="pfp:PFL1_04742"/>
<sequence>MSASRSISSPPRTVHGCRRTENARERTLERLAAGPRRRPGSVTPSQVRAQQPCCEPRAVSTTTTMARHRNQQTTPLDPVSLAAQGHLDRTERTRQYVVASQRVVSSSSPEPQRRRAPIDRTSRAAERGTKTKGELVHKEAVGIRRRGGRQRQGTSVDAGPSSALAKEREEGRPPSRANPVAREPDVERRQVLEVRKQRRRKRAAATKLPAIEPLQEDNQDVERNSSSRRKRKLSHHLEPGKLPRTSRPRTREDENARIGARMLDRDKRIKPGRLTLGVFGKGVASRNAKRPDRHEHVFSESRFLTSHESTQYHAISRGTESPPALSSPRTHQSPARGLALATVQEVESRSQNPLRAKACESMLSAPFITAGAGSDVGGDVEGTSGHSAFSNQLHRRRSRAGTLSRQPQRPLDPVAGRQESSAPTSPTSQRDRGRLPPSDASVPPMSTRGEALLSDYYALNPSALANGWLAERPRDVSVAEAGSSEGVSRTRPTTSFAPDIILQRQIEPLKPKRSRTGQGKARGAHNKSRSAKQRERGFRLADDSELDALIRACKQGDGALANDQRAAMPLQRGDEAQSDTERLAAATSSCFSRATVAVAGPDPQASVDAIAPGPTGPSSGRPASSCSCSCSTCGPYADSSAASWPWSSHVDGVPRPGTFSGRQLDAGREWCSSCSDCSVCRRTPQQIEGWM</sequence>
<dbReference type="EMBL" id="KE361638">
    <property type="protein sequence ID" value="EPQ27604.1"/>
    <property type="molecule type" value="Genomic_DNA"/>
</dbReference>
<name>A0A061H586_9BASI</name>
<gene>
    <name evidence="2" type="ORF">PFL1_04742</name>
</gene>
<feature type="region of interest" description="Disordered" evidence="1">
    <location>
        <begin position="507"/>
        <end position="538"/>
    </location>
</feature>
<evidence type="ECO:0000313" key="3">
    <source>
        <dbReference type="Proteomes" id="UP000053664"/>
    </source>
</evidence>
<feature type="compositionally biased region" description="Polar residues" evidence="1">
    <location>
        <begin position="418"/>
        <end position="428"/>
    </location>
</feature>
<evidence type="ECO:0000313" key="2">
    <source>
        <dbReference type="EMBL" id="EPQ27604.1"/>
    </source>
</evidence>
<feature type="compositionally biased region" description="Polar residues" evidence="1">
    <location>
        <begin position="1"/>
        <end position="11"/>
    </location>
</feature>
<feature type="compositionally biased region" description="Basic and acidic residues" evidence="1">
    <location>
        <begin position="249"/>
        <end position="269"/>
    </location>
</feature>
<feature type="compositionally biased region" description="Basic and acidic residues" evidence="1">
    <location>
        <begin position="111"/>
        <end position="142"/>
    </location>
</feature>
<dbReference type="RefSeq" id="XP_007880461.1">
    <property type="nucleotide sequence ID" value="XM_007882270.1"/>
</dbReference>
<feature type="compositionally biased region" description="Basic residues" evidence="1">
    <location>
        <begin position="522"/>
        <end position="531"/>
    </location>
</feature>
<dbReference type="GeneID" id="19318842"/>
<feature type="compositionally biased region" description="Low complexity" evidence="1">
    <location>
        <begin position="95"/>
        <end position="110"/>
    </location>
</feature>
<dbReference type="Proteomes" id="UP000053664">
    <property type="component" value="Unassembled WGS sequence"/>
</dbReference>
<dbReference type="HOGENOM" id="CLU_398552_0_0_1"/>
<dbReference type="AlphaFoldDB" id="A0A061H586"/>
<feature type="compositionally biased region" description="Basic and acidic residues" evidence="1">
    <location>
        <begin position="182"/>
        <end position="195"/>
    </location>
</feature>
<organism evidence="2 3">
    <name type="scientific">Pseudozyma flocculosa PF-1</name>
    <dbReference type="NCBI Taxonomy" id="1277687"/>
    <lineage>
        <taxon>Eukaryota</taxon>
        <taxon>Fungi</taxon>
        <taxon>Dikarya</taxon>
        <taxon>Basidiomycota</taxon>
        <taxon>Ustilaginomycotina</taxon>
        <taxon>Ustilaginomycetes</taxon>
        <taxon>Ustilaginales</taxon>
        <taxon>Ustilaginaceae</taxon>
        <taxon>Pseudozyma</taxon>
    </lineage>
</organism>
<feature type="compositionally biased region" description="Polar residues" evidence="1">
    <location>
        <begin position="59"/>
        <end position="75"/>
    </location>
</feature>
<evidence type="ECO:0000256" key="1">
    <source>
        <dbReference type="SAM" id="MobiDB-lite"/>
    </source>
</evidence>
<reference evidence="2 3" key="1">
    <citation type="journal article" date="2013" name="Plant Cell">
        <title>The transition from a phytopathogenic smut ancestor to an anamorphic biocontrol agent deciphered by comparative whole-genome analysis.</title>
        <authorList>
            <person name="Lefebvre F."/>
            <person name="Joly D.L."/>
            <person name="Labbe C."/>
            <person name="Teichmann B."/>
            <person name="Linning R."/>
            <person name="Belzile F."/>
            <person name="Bakkeren G."/>
            <person name="Belanger R.R."/>
        </authorList>
    </citation>
    <scope>NUCLEOTIDE SEQUENCE [LARGE SCALE GENOMIC DNA]</scope>
    <source>
        <strain evidence="2 3">PF-1</strain>
    </source>
</reference>
<feature type="compositionally biased region" description="Basic and acidic residues" evidence="1">
    <location>
        <begin position="18"/>
        <end position="29"/>
    </location>
</feature>
<feature type="region of interest" description="Disordered" evidence="1">
    <location>
        <begin position="305"/>
        <end position="352"/>
    </location>
</feature>
<proteinExistence type="predicted"/>
<feature type="region of interest" description="Disordered" evidence="1">
    <location>
        <begin position="378"/>
        <end position="447"/>
    </location>
</feature>
<protein>
    <submittedName>
        <fullName evidence="2">Uncharacterized protein</fullName>
    </submittedName>
</protein>